<dbReference type="EMBL" id="JAINUF010000003">
    <property type="protein sequence ID" value="KAJ8368426.1"/>
    <property type="molecule type" value="Genomic_DNA"/>
</dbReference>
<keyword evidence="3" id="KW-1185">Reference proteome</keyword>
<organism evidence="2 3">
    <name type="scientific">Synaphobranchus kaupii</name>
    <name type="common">Kaup's arrowtooth eel</name>
    <dbReference type="NCBI Taxonomy" id="118154"/>
    <lineage>
        <taxon>Eukaryota</taxon>
        <taxon>Metazoa</taxon>
        <taxon>Chordata</taxon>
        <taxon>Craniata</taxon>
        <taxon>Vertebrata</taxon>
        <taxon>Euteleostomi</taxon>
        <taxon>Actinopterygii</taxon>
        <taxon>Neopterygii</taxon>
        <taxon>Teleostei</taxon>
        <taxon>Anguilliformes</taxon>
        <taxon>Synaphobranchidae</taxon>
        <taxon>Synaphobranchus</taxon>
    </lineage>
</organism>
<sequence length="153" mass="16085">MAQAPRGSSGATRRPARCHRPARSLQSGPVSGEDHTAAVSVLYGQANAARRNDCHPDSLRPVRKACLSGAWGCRGGTDQGLSAISDSQVAAGQPTPPDGEAVTRARRSASGGSTRREEAVNQPGRARRTAGQSVTGTCINDREPEPRRPPPRR</sequence>
<comment type="caution">
    <text evidence="2">The sequence shown here is derived from an EMBL/GenBank/DDBJ whole genome shotgun (WGS) entry which is preliminary data.</text>
</comment>
<name>A0A9Q1FVH0_SYNKA</name>
<feature type="region of interest" description="Disordered" evidence="1">
    <location>
        <begin position="1"/>
        <end position="33"/>
    </location>
</feature>
<feature type="compositionally biased region" description="Polar residues" evidence="1">
    <location>
        <begin position="79"/>
        <end position="90"/>
    </location>
</feature>
<reference evidence="2" key="1">
    <citation type="journal article" date="2023" name="Science">
        <title>Genome structures resolve the early diversification of teleost fishes.</title>
        <authorList>
            <person name="Parey E."/>
            <person name="Louis A."/>
            <person name="Montfort J."/>
            <person name="Bouchez O."/>
            <person name="Roques C."/>
            <person name="Iampietro C."/>
            <person name="Lluch J."/>
            <person name="Castinel A."/>
            <person name="Donnadieu C."/>
            <person name="Desvignes T."/>
            <person name="Floi Bucao C."/>
            <person name="Jouanno E."/>
            <person name="Wen M."/>
            <person name="Mejri S."/>
            <person name="Dirks R."/>
            <person name="Jansen H."/>
            <person name="Henkel C."/>
            <person name="Chen W.J."/>
            <person name="Zahm M."/>
            <person name="Cabau C."/>
            <person name="Klopp C."/>
            <person name="Thompson A.W."/>
            <person name="Robinson-Rechavi M."/>
            <person name="Braasch I."/>
            <person name="Lecointre G."/>
            <person name="Bobe J."/>
            <person name="Postlethwait J.H."/>
            <person name="Berthelot C."/>
            <person name="Roest Crollius H."/>
            <person name="Guiguen Y."/>
        </authorList>
    </citation>
    <scope>NUCLEOTIDE SEQUENCE</scope>
    <source>
        <strain evidence="2">WJC10195</strain>
    </source>
</reference>
<feature type="compositionally biased region" description="Basic and acidic residues" evidence="1">
    <location>
        <begin position="140"/>
        <end position="153"/>
    </location>
</feature>
<feature type="region of interest" description="Disordered" evidence="1">
    <location>
        <begin position="77"/>
        <end position="153"/>
    </location>
</feature>
<dbReference type="Proteomes" id="UP001152622">
    <property type="component" value="Chromosome 3"/>
</dbReference>
<gene>
    <name evidence="2" type="ORF">SKAU_G00084540</name>
</gene>
<accession>A0A9Q1FVH0</accession>
<evidence type="ECO:0000313" key="3">
    <source>
        <dbReference type="Proteomes" id="UP001152622"/>
    </source>
</evidence>
<evidence type="ECO:0000313" key="2">
    <source>
        <dbReference type="EMBL" id="KAJ8368426.1"/>
    </source>
</evidence>
<evidence type="ECO:0000256" key="1">
    <source>
        <dbReference type="SAM" id="MobiDB-lite"/>
    </source>
</evidence>
<proteinExistence type="predicted"/>
<dbReference type="AlphaFoldDB" id="A0A9Q1FVH0"/>
<protein>
    <submittedName>
        <fullName evidence="2">Uncharacterized protein</fullName>
    </submittedName>
</protein>